<organism evidence="2 3">
    <name type="scientific">Biomphalaria pfeifferi</name>
    <name type="common">Bloodfluke planorb</name>
    <name type="synonym">Freshwater snail</name>
    <dbReference type="NCBI Taxonomy" id="112525"/>
    <lineage>
        <taxon>Eukaryota</taxon>
        <taxon>Metazoa</taxon>
        <taxon>Spiralia</taxon>
        <taxon>Lophotrochozoa</taxon>
        <taxon>Mollusca</taxon>
        <taxon>Gastropoda</taxon>
        <taxon>Heterobranchia</taxon>
        <taxon>Euthyneura</taxon>
        <taxon>Panpulmonata</taxon>
        <taxon>Hygrophila</taxon>
        <taxon>Lymnaeoidea</taxon>
        <taxon>Planorbidae</taxon>
        <taxon>Biomphalaria</taxon>
    </lineage>
</organism>
<dbReference type="AlphaFoldDB" id="A0AAD8BWP7"/>
<comment type="caution">
    <text evidence="2">The sequence shown here is derived from an EMBL/GenBank/DDBJ whole genome shotgun (WGS) entry which is preliminary data.</text>
</comment>
<dbReference type="EMBL" id="JASAOG010000027">
    <property type="protein sequence ID" value="KAK0061975.1"/>
    <property type="molecule type" value="Genomic_DNA"/>
</dbReference>
<accession>A0AAD8BWP7</accession>
<feature type="non-terminal residue" evidence="2">
    <location>
        <position position="1"/>
    </location>
</feature>
<name>A0AAD8BWP7_BIOPF</name>
<evidence type="ECO:0000313" key="3">
    <source>
        <dbReference type="Proteomes" id="UP001233172"/>
    </source>
</evidence>
<protein>
    <submittedName>
        <fullName evidence="2">Uncharacterized protein</fullName>
    </submittedName>
</protein>
<evidence type="ECO:0000256" key="1">
    <source>
        <dbReference type="SAM" id="MobiDB-lite"/>
    </source>
</evidence>
<evidence type="ECO:0000313" key="2">
    <source>
        <dbReference type="EMBL" id="KAK0061975.1"/>
    </source>
</evidence>
<keyword evidence="3" id="KW-1185">Reference proteome</keyword>
<sequence length="53" mass="6265">RRRNRCHVSRPESHPRQTCPQHSHRRRFNPQRLHHHCFPSASITTVCAATVLT</sequence>
<dbReference type="Proteomes" id="UP001233172">
    <property type="component" value="Unassembled WGS sequence"/>
</dbReference>
<reference evidence="2" key="1">
    <citation type="journal article" date="2023" name="PLoS Negl. Trop. Dis.">
        <title>A genome sequence for Biomphalaria pfeifferi, the major vector snail for the human-infecting parasite Schistosoma mansoni.</title>
        <authorList>
            <person name="Bu L."/>
            <person name="Lu L."/>
            <person name="Laidemitt M.R."/>
            <person name="Zhang S.M."/>
            <person name="Mutuku M."/>
            <person name="Mkoji G."/>
            <person name="Steinauer M."/>
            <person name="Loker E.S."/>
        </authorList>
    </citation>
    <scope>NUCLEOTIDE SEQUENCE</scope>
    <source>
        <strain evidence="2">KasaAsao</strain>
    </source>
</reference>
<reference evidence="2" key="2">
    <citation type="submission" date="2023-04" db="EMBL/GenBank/DDBJ databases">
        <authorList>
            <person name="Bu L."/>
            <person name="Lu L."/>
            <person name="Laidemitt M.R."/>
            <person name="Zhang S.M."/>
            <person name="Mutuku M."/>
            <person name="Mkoji G."/>
            <person name="Steinauer M."/>
            <person name="Loker E.S."/>
        </authorList>
    </citation>
    <scope>NUCLEOTIDE SEQUENCE</scope>
    <source>
        <strain evidence="2">KasaAsao</strain>
        <tissue evidence="2">Whole Snail</tissue>
    </source>
</reference>
<proteinExistence type="predicted"/>
<feature type="region of interest" description="Disordered" evidence="1">
    <location>
        <begin position="1"/>
        <end position="26"/>
    </location>
</feature>
<feature type="non-terminal residue" evidence="2">
    <location>
        <position position="53"/>
    </location>
</feature>
<gene>
    <name evidence="2" type="ORF">Bpfe_008468</name>
</gene>